<protein>
    <submittedName>
        <fullName evidence="1">Uncharacterized protein</fullName>
    </submittedName>
</protein>
<organism evidence="1 2">
    <name type="scientific">Suillus luteus UH-Slu-Lm8-n1</name>
    <dbReference type="NCBI Taxonomy" id="930992"/>
    <lineage>
        <taxon>Eukaryota</taxon>
        <taxon>Fungi</taxon>
        <taxon>Dikarya</taxon>
        <taxon>Basidiomycota</taxon>
        <taxon>Agaricomycotina</taxon>
        <taxon>Agaricomycetes</taxon>
        <taxon>Agaricomycetidae</taxon>
        <taxon>Boletales</taxon>
        <taxon>Suillineae</taxon>
        <taxon>Suillaceae</taxon>
        <taxon>Suillus</taxon>
    </lineage>
</organism>
<evidence type="ECO:0000313" key="1">
    <source>
        <dbReference type="EMBL" id="KIK34257.1"/>
    </source>
</evidence>
<dbReference type="Proteomes" id="UP000054485">
    <property type="component" value="Unassembled WGS sequence"/>
</dbReference>
<accession>A0A0D0AJ18</accession>
<dbReference type="HOGENOM" id="CLU_2122711_0_0_1"/>
<dbReference type="EMBL" id="KN835784">
    <property type="protein sequence ID" value="KIK34257.1"/>
    <property type="molecule type" value="Genomic_DNA"/>
</dbReference>
<keyword evidence="2" id="KW-1185">Reference proteome</keyword>
<gene>
    <name evidence="1" type="ORF">CY34DRAFT_652121</name>
</gene>
<reference evidence="2" key="2">
    <citation type="submission" date="2015-01" db="EMBL/GenBank/DDBJ databases">
        <title>Evolutionary Origins and Diversification of the Mycorrhizal Mutualists.</title>
        <authorList>
            <consortium name="DOE Joint Genome Institute"/>
            <consortium name="Mycorrhizal Genomics Consortium"/>
            <person name="Kohler A."/>
            <person name="Kuo A."/>
            <person name="Nagy L.G."/>
            <person name="Floudas D."/>
            <person name="Copeland A."/>
            <person name="Barry K.W."/>
            <person name="Cichocki N."/>
            <person name="Veneault-Fourrey C."/>
            <person name="LaButti K."/>
            <person name="Lindquist E.A."/>
            <person name="Lipzen A."/>
            <person name="Lundell T."/>
            <person name="Morin E."/>
            <person name="Murat C."/>
            <person name="Riley R."/>
            <person name="Ohm R."/>
            <person name="Sun H."/>
            <person name="Tunlid A."/>
            <person name="Henrissat B."/>
            <person name="Grigoriev I.V."/>
            <person name="Hibbett D.S."/>
            <person name="Martin F."/>
        </authorList>
    </citation>
    <scope>NUCLEOTIDE SEQUENCE [LARGE SCALE GENOMIC DNA]</scope>
    <source>
        <strain evidence="2">UH-Slu-Lm8-n1</strain>
    </source>
</reference>
<dbReference type="AlphaFoldDB" id="A0A0D0AJ18"/>
<sequence length="114" mass="12824">MHCDFDFKSYGRGLDLSVRDTFTRIKDETEQRATINVLAPIIQNDTLVVTVTCCKVGSNCDAWENSGCNAQLSCRDGVLGYIYARCRRLKPIIALTFENSPFFKFFAAKALISQ</sequence>
<name>A0A0D0AJ18_9AGAM</name>
<proteinExistence type="predicted"/>
<evidence type="ECO:0000313" key="2">
    <source>
        <dbReference type="Proteomes" id="UP000054485"/>
    </source>
</evidence>
<dbReference type="InParanoid" id="A0A0D0AJ18"/>
<reference evidence="1 2" key="1">
    <citation type="submission" date="2014-04" db="EMBL/GenBank/DDBJ databases">
        <authorList>
            <consortium name="DOE Joint Genome Institute"/>
            <person name="Kuo A."/>
            <person name="Ruytinx J."/>
            <person name="Rineau F."/>
            <person name="Colpaert J."/>
            <person name="Kohler A."/>
            <person name="Nagy L.G."/>
            <person name="Floudas D."/>
            <person name="Copeland A."/>
            <person name="Barry K.W."/>
            <person name="Cichocki N."/>
            <person name="Veneault-Fourrey C."/>
            <person name="LaButti K."/>
            <person name="Lindquist E.A."/>
            <person name="Lipzen A."/>
            <person name="Lundell T."/>
            <person name="Morin E."/>
            <person name="Murat C."/>
            <person name="Sun H."/>
            <person name="Tunlid A."/>
            <person name="Henrissat B."/>
            <person name="Grigoriev I.V."/>
            <person name="Hibbett D.S."/>
            <person name="Martin F."/>
            <person name="Nordberg H.P."/>
            <person name="Cantor M.N."/>
            <person name="Hua S.X."/>
        </authorList>
    </citation>
    <scope>NUCLEOTIDE SEQUENCE [LARGE SCALE GENOMIC DNA]</scope>
    <source>
        <strain evidence="1 2">UH-Slu-Lm8-n1</strain>
    </source>
</reference>